<dbReference type="GO" id="GO:0006896">
    <property type="term" value="P:Golgi to vacuole transport"/>
    <property type="evidence" value="ECO:0007669"/>
    <property type="project" value="TreeGrafter"/>
</dbReference>
<keyword evidence="7" id="KW-0333">Golgi apparatus</keyword>
<evidence type="ECO:0000256" key="3">
    <source>
        <dbReference type="ARBA" id="ARBA00009150"/>
    </source>
</evidence>
<evidence type="ECO:0000256" key="7">
    <source>
        <dbReference type="ARBA" id="ARBA00023034"/>
    </source>
</evidence>
<feature type="transmembrane region" description="Helical" evidence="11">
    <location>
        <begin position="125"/>
        <end position="142"/>
    </location>
</feature>
<dbReference type="Gene3D" id="6.10.250.860">
    <property type="match status" value="1"/>
</dbReference>
<feature type="transmembrane region" description="Helical" evidence="11">
    <location>
        <begin position="60"/>
        <end position="83"/>
    </location>
</feature>
<dbReference type="Gene3D" id="1.20.1250.20">
    <property type="entry name" value="MFS general substrate transporter like domains"/>
    <property type="match status" value="1"/>
</dbReference>
<feature type="region of interest" description="Disordered" evidence="10">
    <location>
        <begin position="1"/>
        <end position="24"/>
    </location>
</feature>
<dbReference type="PANTHER" id="PTHR12965">
    <property type="entry name" value="VACUOLAR PROTEIN SORTING 54"/>
    <property type="match status" value="1"/>
</dbReference>
<evidence type="ECO:0000256" key="11">
    <source>
        <dbReference type="SAM" id="Phobius"/>
    </source>
</evidence>
<keyword evidence="11" id="KW-0812">Transmembrane</keyword>
<evidence type="ECO:0000256" key="9">
    <source>
        <dbReference type="SAM" id="Coils"/>
    </source>
</evidence>
<evidence type="ECO:0000256" key="2">
    <source>
        <dbReference type="ARBA" id="ARBA00004601"/>
    </source>
</evidence>
<feature type="transmembrane region" description="Helical" evidence="11">
    <location>
        <begin position="345"/>
        <end position="367"/>
    </location>
</feature>
<protein>
    <recommendedName>
        <fullName evidence="4">Vacuolar protein sorting-associated protein 54</fullName>
    </recommendedName>
</protein>
<dbReference type="GO" id="GO:0022857">
    <property type="term" value="F:transmembrane transporter activity"/>
    <property type="evidence" value="ECO:0007669"/>
    <property type="project" value="InterPro"/>
</dbReference>
<dbReference type="GO" id="GO:0016020">
    <property type="term" value="C:membrane"/>
    <property type="evidence" value="ECO:0007669"/>
    <property type="project" value="UniProtKB-SubCell"/>
</dbReference>
<comment type="subcellular location">
    <subcellularLocation>
        <location evidence="2">Golgi apparatus</location>
        <location evidence="2">trans-Golgi network</location>
    </subcellularLocation>
    <subcellularLocation>
        <location evidence="1">Membrane</location>
        <topology evidence="1">Multi-pass membrane protein</topology>
    </subcellularLocation>
</comment>
<feature type="transmembrane region" description="Helical" evidence="11">
    <location>
        <begin position="305"/>
        <end position="325"/>
    </location>
</feature>
<feature type="transmembrane region" description="Helical" evidence="11">
    <location>
        <begin position="95"/>
        <end position="113"/>
    </location>
</feature>
<proteinExistence type="inferred from homology"/>
<feature type="transmembrane region" description="Helical" evidence="11">
    <location>
        <begin position="388"/>
        <end position="407"/>
    </location>
</feature>
<feature type="compositionally biased region" description="Polar residues" evidence="10">
    <location>
        <begin position="752"/>
        <end position="765"/>
    </location>
</feature>
<dbReference type="Pfam" id="PF07928">
    <property type="entry name" value="Vps54"/>
    <property type="match status" value="1"/>
</dbReference>
<dbReference type="VEuPathDB" id="FungiDB:BTJ68_03154"/>
<evidence type="ECO:0000259" key="12">
    <source>
        <dbReference type="PROSITE" id="PS50850"/>
    </source>
</evidence>
<feature type="transmembrane region" description="Helical" evidence="11">
    <location>
        <begin position="413"/>
        <end position="432"/>
    </location>
</feature>
<feature type="compositionally biased region" description="Pro residues" evidence="10">
    <location>
        <begin position="827"/>
        <end position="839"/>
    </location>
</feature>
<feature type="transmembrane region" description="Helical" evidence="11">
    <location>
        <begin position="185"/>
        <end position="206"/>
    </location>
</feature>
<dbReference type="GO" id="GO:0042147">
    <property type="term" value="P:retrograde transport, endosome to Golgi"/>
    <property type="evidence" value="ECO:0007669"/>
    <property type="project" value="InterPro"/>
</dbReference>
<feature type="transmembrane region" description="Helical" evidence="11">
    <location>
        <begin position="154"/>
        <end position="173"/>
    </location>
</feature>
<dbReference type="GO" id="GO:0005829">
    <property type="term" value="C:cytosol"/>
    <property type="evidence" value="ECO:0007669"/>
    <property type="project" value="GOC"/>
</dbReference>
<evidence type="ECO:0000256" key="4">
    <source>
        <dbReference type="ARBA" id="ARBA00017665"/>
    </source>
</evidence>
<dbReference type="InterPro" id="IPR019515">
    <property type="entry name" value="VPS54_N"/>
</dbReference>
<gene>
    <name evidence="13" type="ORF">BTJ68_03154</name>
</gene>
<feature type="compositionally biased region" description="Basic and acidic residues" evidence="10">
    <location>
        <begin position="1"/>
        <end position="18"/>
    </location>
</feature>
<feature type="transmembrane region" description="Helical" evidence="11">
    <location>
        <begin position="212"/>
        <end position="233"/>
    </location>
</feature>
<dbReference type="GO" id="GO:0015031">
    <property type="term" value="P:protein transport"/>
    <property type="evidence" value="ECO:0007669"/>
    <property type="project" value="UniProtKB-KW"/>
</dbReference>
<dbReference type="GO" id="GO:0000938">
    <property type="term" value="C:GARP complex"/>
    <property type="evidence" value="ECO:0007669"/>
    <property type="project" value="InterPro"/>
</dbReference>
<sequence length="1333" mass="146594">MDEEKKSSADVANAKDGEVQTASPVGVPLVKEHTGMSLHPQPTTDPLDPLNWSPVRKHSILAIVMALYFMFTAITTITVPSFPELQEQYNASLGQINWTVAIPALGLAVGPVVWSSVADAIGRRIIFIVGTVIAFAATIGAAKAPSYGGYMAARFFQGLGVSPAATVGLAIINDCFFEHERGQKVGLWVLAIDMGLLVGPLLGGFLNLVDHYWIQWFTAILFGVILVAELLFLPETLYPRNFMHQRGTTHSADGLDEKNIGQQSTASLSPEIKRTKNLAFVNLKTVPEIKPPKPWDSLLRFGMTWYFLPVAIAVFSYCFCWYWWILSIITMIPSAYSQHPPQIQGLLFLGLIIGTLVSEVLCSGTLSDRIVQRQARKMDGIRVAEMRLWLAYPAALLSAIGLIIWGISIDKSYHWMVGQVAFFLFAAGLQMGNTVVCSYIVDCYPLQSMSMIVFYAVLLNLKIVRPPPGTVDKQANGAPQPPRKSLATNAILQEKLSWYMDTVEVHLINNISTASSGFFQALGSLKSLQNEAEESVAKIQGLREDLRRLDEEVAIRGLEVAAKKRKRANVAKLARATQQVEQVVSEVKRADSLVDEGEYEEAVEQMEKVGKLASGQPEPSVEGQQNDLIDLRSLKALQGLDSGLQELQYRIGAGFASRFTKILIDDLRQHVDRVPKENTLKRWSRQRGIPPTYMETDQQFRTALLSSLKGLGRAGHTAPATAAYREAVQKFMKELIRKHLPSSNDEDADSMVSASTRGGAKLTQQEKSSILARNLRAMDAHDAEGLLMSVYTSVGEALRRVSTQTKVLLDVTSSMQPPTTSATSPIASPPKSPGLPPKSPEMFSLDAQLANGSGKANNPPRIAVQNTQQDVQEELSQALDMSSLLGQAVDTAQNQITRVLKVRNEQSIRLPQERFLRYFTLNRLFADECEAVSGRGSQALRGVINAQIGGFVQVMGTNEAEKVAGILDGDDWNAKDFTEADEKVLQKVLGSMSRDPPEWTEGRKAIWEDVGYSPERASEAAEVGAGDKAADTNGTSTPNTNGAVATGTKIASKPAYIDDNRFILVRSAIQLLPTLDHFLSLTAALPSMTSSISSALLEVLKTFNSRSTQLILGAGATRSAGLKNITTKHLALASQALSFVIALVPYMRECARRHLPSSGQTSILAEFDKTKRVYQDHQSGIHDKLVDIMTGTSQFHIKSLSTATYDKDGDDQEEEDGEVESPSPFIETLTKQTLTFHRVLSRHLSEFDVGLIMRRIAEQYREQWVTAFKAIEVKNQSAKRRGTKRLVKDAEAFRAKLEKLEGFREVGEEVAEVVRGRSFQGPQYELALERLAE</sequence>
<keyword evidence="11" id="KW-0472">Membrane</keyword>
<dbReference type="Proteomes" id="UP000194280">
    <property type="component" value="Unassembled WGS sequence"/>
</dbReference>
<dbReference type="InterPro" id="IPR011701">
    <property type="entry name" value="MFS"/>
</dbReference>
<keyword evidence="14" id="KW-1185">Reference proteome</keyword>
<evidence type="ECO:0000313" key="14">
    <source>
        <dbReference type="Proteomes" id="UP000194280"/>
    </source>
</evidence>
<keyword evidence="11" id="KW-1133">Transmembrane helix</keyword>
<name>A0A1Z5TM87_HORWE</name>
<feature type="region of interest" description="Disordered" evidence="10">
    <location>
        <begin position="813"/>
        <end position="840"/>
    </location>
</feature>
<dbReference type="InterPro" id="IPR036259">
    <property type="entry name" value="MFS_trans_sf"/>
</dbReference>
<organism evidence="13 14">
    <name type="scientific">Hortaea werneckii EXF-2000</name>
    <dbReference type="NCBI Taxonomy" id="1157616"/>
    <lineage>
        <taxon>Eukaryota</taxon>
        <taxon>Fungi</taxon>
        <taxon>Dikarya</taxon>
        <taxon>Ascomycota</taxon>
        <taxon>Pezizomycotina</taxon>
        <taxon>Dothideomycetes</taxon>
        <taxon>Dothideomycetidae</taxon>
        <taxon>Mycosphaerellales</taxon>
        <taxon>Teratosphaeriaceae</taxon>
        <taxon>Hortaea</taxon>
    </lineage>
</organism>
<reference evidence="13 14" key="1">
    <citation type="submission" date="2017-01" db="EMBL/GenBank/DDBJ databases">
        <title>The recent genome duplication of the halophilic yeast Hortaea werneckii: insights from long-read sequencing.</title>
        <authorList>
            <person name="Sinha S."/>
            <person name="Flibotte S."/>
            <person name="Neira M."/>
            <person name="Lenassi M."/>
            <person name="Gostincar C."/>
            <person name="Stajich J.E."/>
            <person name="Nislow C.E."/>
        </authorList>
    </citation>
    <scope>NUCLEOTIDE SEQUENCE [LARGE SCALE GENOMIC DNA]</scope>
    <source>
        <strain evidence="13 14">EXF-2000</strain>
    </source>
</reference>
<evidence type="ECO:0000256" key="8">
    <source>
        <dbReference type="ARBA" id="ARBA00023054"/>
    </source>
</evidence>
<dbReference type="OrthoDB" id="10259024at2759"/>
<dbReference type="PROSITE" id="PS50850">
    <property type="entry name" value="MFS"/>
    <property type="match status" value="1"/>
</dbReference>
<evidence type="ECO:0000256" key="5">
    <source>
        <dbReference type="ARBA" id="ARBA00022448"/>
    </source>
</evidence>
<feature type="domain" description="Major facilitator superfamily (MFS) profile" evidence="12">
    <location>
        <begin position="59"/>
        <end position="505"/>
    </location>
</feature>
<dbReference type="FunCoup" id="A0A1Z5TM87">
    <property type="interactions" value="773"/>
</dbReference>
<feature type="compositionally biased region" description="Polar residues" evidence="10">
    <location>
        <begin position="813"/>
        <end position="826"/>
    </location>
</feature>
<dbReference type="InterPro" id="IPR012501">
    <property type="entry name" value="Vps54_C"/>
</dbReference>
<evidence type="ECO:0000256" key="1">
    <source>
        <dbReference type="ARBA" id="ARBA00004141"/>
    </source>
</evidence>
<keyword evidence="8 9" id="KW-0175">Coiled coil</keyword>
<evidence type="ECO:0000313" key="13">
    <source>
        <dbReference type="EMBL" id="OTA37088.1"/>
    </source>
</evidence>
<dbReference type="InterPro" id="IPR020846">
    <property type="entry name" value="MFS_dom"/>
</dbReference>
<dbReference type="EMBL" id="MUNK01000024">
    <property type="protein sequence ID" value="OTA37088.1"/>
    <property type="molecule type" value="Genomic_DNA"/>
</dbReference>
<feature type="coiled-coil region" evidence="9">
    <location>
        <begin position="525"/>
        <end position="593"/>
    </location>
</feature>
<dbReference type="GO" id="GO:0019905">
    <property type="term" value="F:syntaxin binding"/>
    <property type="evidence" value="ECO:0007669"/>
    <property type="project" value="TreeGrafter"/>
</dbReference>
<dbReference type="PANTHER" id="PTHR12965:SF0">
    <property type="entry name" value="VACUOLAR PROTEIN SORTING-ASSOCIATED PROTEIN 54"/>
    <property type="match status" value="1"/>
</dbReference>
<feature type="transmembrane region" description="Helical" evidence="11">
    <location>
        <begin position="439"/>
        <end position="458"/>
    </location>
</feature>
<evidence type="ECO:0000256" key="6">
    <source>
        <dbReference type="ARBA" id="ARBA00022927"/>
    </source>
</evidence>
<keyword evidence="6" id="KW-0653">Protein transport</keyword>
<dbReference type="InterPro" id="IPR039745">
    <property type="entry name" value="Vps54"/>
</dbReference>
<feature type="region of interest" description="Disordered" evidence="10">
    <location>
        <begin position="1017"/>
        <end position="1041"/>
    </location>
</feature>
<comment type="similarity">
    <text evidence="3">Belongs to the VPS54 family.</text>
</comment>
<dbReference type="SUPFAM" id="SSF103473">
    <property type="entry name" value="MFS general substrate transporter"/>
    <property type="match status" value="1"/>
</dbReference>
<evidence type="ECO:0000256" key="10">
    <source>
        <dbReference type="SAM" id="MobiDB-lite"/>
    </source>
</evidence>
<accession>A0A1Z5TM87</accession>
<dbReference type="Pfam" id="PF10475">
    <property type="entry name" value="Vps54_N"/>
    <property type="match status" value="1"/>
</dbReference>
<dbReference type="Pfam" id="PF07690">
    <property type="entry name" value="MFS_1"/>
    <property type="match status" value="1"/>
</dbReference>
<keyword evidence="5" id="KW-0813">Transport</keyword>
<dbReference type="InParanoid" id="A0A1Z5TM87"/>
<feature type="compositionally biased region" description="Polar residues" evidence="10">
    <location>
        <begin position="1032"/>
        <end position="1041"/>
    </location>
</feature>
<dbReference type="STRING" id="1157616.A0A1Z5TM87"/>
<feature type="region of interest" description="Disordered" evidence="10">
    <location>
        <begin position="742"/>
        <end position="765"/>
    </location>
</feature>
<comment type="caution">
    <text evidence="13">The sequence shown here is derived from an EMBL/GenBank/DDBJ whole genome shotgun (WGS) entry which is preliminary data.</text>
</comment>